<dbReference type="Gene3D" id="3.40.640.10">
    <property type="entry name" value="Type I PLP-dependent aspartate aminotransferase-like (Major domain)"/>
    <property type="match status" value="1"/>
</dbReference>
<keyword evidence="4" id="KW-0032">Aminotransferase</keyword>
<feature type="domain" description="Aminotransferase class V" evidence="11">
    <location>
        <begin position="99"/>
        <end position="364"/>
    </location>
</feature>
<evidence type="ECO:0000256" key="7">
    <source>
        <dbReference type="PIRSR" id="PIRSR000524-1"/>
    </source>
</evidence>
<dbReference type="FunFam" id="3.40.640.10:FF:000027">
    <property type="entry name" value="Serine--pyruvate aminotransferase, mitochondrial"/>
    <property type="match status" value="1"/>
</dbReference>
<evidence type="ECO:0000256" key="9">
    <source>
        <dbReference type="RuleBase" id="RU004075"/>
    </source>
</evidence>
<feature type="binding site" evidence="7">
    <location>
        <position position="374"/>
    </location>
    <ligand>
        <name>substrate</name>
    </ligand>
</feature>
<evidence type="ECO:0000256" key="10">
    <source>
        <dbReference type="RuleBase" id="RU004504"/>
    </source>
</evidence>
<evidence type="ECO:0000313" key="13">
    <source>
        <dbReference type="Proteomes" id="UP000242875"/>
    </source>
</evidence>
<evidence type="ECO:0000256" key="6">
    <source>
        <dbReference type="ARBA" id="ARBA00022898"/>
    </source>
</evidence>
<evidence type="ECO:0000259" key="11">
    <source>
        <dbReference type="Pfam" id="PF00266"/>
    </source>
</evidence>
<dbReference type="InterPro" id="IPR015424">
    <property type="entry name" value="PyrdxlP-dep_Trfase"/>
</dbReference>
<name>A0A261XUY2_9FUNG</name>
<dbReference type="InterPro" id="IPR015421">
    <property type="entry name" value="PyrdxlP-dep_Trfase_major"/>
</dbReference>
<dbReference type="GO" id="GO:0008453">
    <property type="term" value="F:alanine-glyoxylate transaminase activity"/>
    <property type="evidence" value="ECO:0007669"/>
    <property type="project" value="UniProtKB-EC"/>
</dbReference>
<dbReference type="PANTHER" id="PTHR21152:SF24">
    <property type="entry name" value="ALANINE--GLYOXYLATE AMINOTRANSFERASE 1"/>
    <property type="match status" value="1"/>
</dbReference>
<dbReference type="Gene3D" id="3.90.1150.10">
    <property type="entry name" value="Aspartate Aminotransferase, domain 1"/>
    <property type="match status" value="1"/>
</dbReference>
<dbReference type="GO" id="GO:0005777">
    <property type="term" value="C:peroxisome"/>
    <property type="evidence" value="ECO:0007669"/>
    <property type="project" value="TreeGrafter"/>
</dbReference>
<dbReference type="EMBL" id="MVBO01000198">
    <property type="protein sequence ID" value="OZJ02044.1"/>
    <property type="molecule type" value="Genomic_DNA"/>
</dbReference>
<dbReference type="GO" id="GO:0019265">
    <property type="term" value="P:glycine biosynthetic process, by transamination of glyoxylate"/>
    <property type="evidence" value="ECO:0007669"/>
    <property type="project" value="TreeGrafter"/>
</dbReference>
<dbReference type="AlphaFoldDB" id="A0A261XUY2"/>
<gene>
    <name evidence="12" type="ORF">BZG36_05082</name>
</gene>
<organism evidence="12 13">
    <name type="scientific">Bifiguratus adelaidae</name>
    <dbReference type="NCBI Taxonomy" id="1938954"/>
    <lineage>
        <taxon>Eukaryota</taxon>
        <taxon>Fungi</taxon>
        <taxon>Fungi incertae sedis</taxon>
        <taxon>Mucoromycota</taxon>
        <taxon>Mucoromycotina</taxon>
        <taxon>Endogonomycetes</taxon>
        <taxon>Endogonales</taxon>
        <taxon>Endogonales incertae sedis</taxon>
        <taxon>Bifiguratus</taxon>
    </lineage>
</organism>
<dbReference type="InterPro" id="IPR020578">
    <property type="entry name" value="Aminotrans_V_PyrdxlP_BS"/>
</dbReference>
<dbReference type="InterPro" id="IPR000192">
    <property type="entry name" value="Aminotrans_V_dom"/>
</dbReference>
<keyword evidence="13" id="KW-1185">Reference proteome</keyword>
<dbReference type="PIRSF" id="PIRSF000524">
    <property type="entry name" value="SPT"/>
    <property type="match status" value="1"/>
</dbReference>
<dbReference type="InterPro" id="IPR024169">
    <property type="entry name" value="SP_NH2Trfase/AEP_transaminase"/>
</dbReference>
<dbReference type="SUPFAM" id="SSF53383">
    <property type="entry name" value="PLP-dependent transferases"/>
    <property type="match status" value="1"/>
</dbReference>
<comment type="similarity">
    <text evidence="2 9">Belongs to the class-V pyridoxal-phosphate-dependent aminotransferase family.</text>
</comment>
<evidence type="ECO:0000256" key="4">
    <source>
        <dbReference type="ARBA" id="ARBA00022576"/>
    </source>
</evidence>
<feature type="modified residue" description="N6-(pyridoxal phosphate)lysine" evidence="8">
    <location>
        <position position="220"/>
    </location>
</feature>
<protein>
    <recommendedName>
        <fullName evidence="3">alanine--glyoxylate transaminase</fullName>
        <ecNumber evidence="3">2.6.1.44</ecNumber>
    </recommendedName>
</protein>
<evidence type="ECO:0000256" key="8">
    <source>
        <dbReference type="PIRSR" id="PIRSR000524-50"/>
    </source>
</evidence>
<keyword evidence="5" id="KW-0808">Transferase</keyword>
<dbReference type="Pfam" id="PF00266">
    <property type="entry name" value="Aminotran_5"/>
    <property type="match status" value="1"/>
</dbReference>
<dbReference type="OrthoDB" id="7403325at2759"/>
<keyword evidence="6 8" id="KW-0663">Pyridoxal phosphate</keyword>
<proteinExistence type="inferred from homology"/>
<dbReference type="InterPro" id="IPR015422">
    <property type="entry name" value="PyrdxlP-dep_Trfase_small"/>
</dbReference>
<dbReference type="GO" id="GO:0004760">
    <property type="term" value="F:L-serine-pyruvate transaminase activity"/>
    <property type="evidence" value="ECO:0007669"/>
    <property type="project" value="TreeGrafter"/>
</dbReference>
<evidence type="ECO:0000256" key="5">
    <source>
        <dbReference type="ARBA" id="ARBA00022679"/>
    </source>
</evidence>
<evidence type="ECO:0000256" key="2">
    <source>
        <dbReference type="ARBA" id="ARBA00009236"/>
    </source>
</evidence>
<sequence>MHRRLAGGLSRTLCSSVGKRLFSTRTPLAKHKLCMIPGPIEFHEDVLAAMSTPATSHVDPDFLPVFGEAIEMTREVVRTDKGQPFLVAGSGTLGWDMMSNVLEEGDSTLMVNTGYFGDRFAESLETYGANVHHVKASIGSRPSTKDIEAALVEHKGYKMVAITHVDTSTGVLNDIQALAQVIRQRSPESLIVVDGVCAVGSEELAFDDWGIDIVITASQKGLGVPPGLSVVVASQRALDVFKKRSSRIRNYYGNWNKWLPVMEAYEARSALYFATPPVQLLYALNVSLKQILANGPTGLSERIDAHRKASGQVKAAVQGLGLKLVPTSLEGAANGMTAVYTPPSIKTPDLIEAMAKKGVQIAGGLPIKAEPYFRIGHMGISVVEPERKHIQHVIESLHSSLNELNYRS</sequence>
<comment type="cofactor">
    <cofactor evidence="1 8 10">
        <name>pyridoxal 5'-phosphate</name>
        <dbReference type="ChEBI" id="CHEBI:597326"/>
    </cofactor>
</comment>
<dbReference type="EC" id="2.6.1.44" evidence="3"/>
<evidence type="ECO:0000313" key="12">
    <source>
        <dbReference type="EMBL" id="OZJ02044.1"/>
    </source>
</evidence>
<evidence type="ECO:0000256" key="1">
    <source>
        <dbReference type="ARBA" id="ARBA00001933"/>
    </source>
</evidence>
<dbReference type="PROSITE" id="PS00595">
    <property type="entry name" value="AA_TRANSFER_CLASS_5"/>
    <property type="match status" value="1"/>
</dbReference>
<accession>A0A261XUY2</accession>
<dbReference type="PANTHER" id="PTHR21152">
    <property type="entry name" value="AMINOTRANSFERASE CLASS V"/>
    <property type="match status" value="1"/>
</dbReference>
<reference evidence="12 13" key="1">
    <citation type="journal article" date="2017" name="Mycologia">
        <title>Bifiguratus adelaidae, gen. et sp. nov., a new member of Mucoromycotina in endophytic and soil-dwelling habitats.</title>
        <authorList>
            <person name="Torres-Cruz T.J."/>
            <person name="Billingsley Tobias T.L."/>
            <person name="Almatruk M."/>
            <person name="Hesse C."/>
            <person name="Kuske C.R."/>
            <person name="Desiro A."/>
            <person name="Benucci G.M."/>
            <person name="Bonito G."/>
            <person name="Stajich J.E."/>
            <person name="Dunlap C."/>
            <person name="Arnold A.E."/>
            <person name="Porras-Alfaro A."/>
        </authorList>
    </citation>
    <scope>NUCLEOTIDE SEQUENCE [LARGE SCALE GENOMIC DNA]</scope>
    <source>
        <strain evidence="12 13">AZ0501</strain>
    </source>
</reference>
<dbReference type="Proteomes" id="UP000242875">
    <property type="component" value="Unassembled WGS sequence"/>
</dbReference>
<comment type="caution">
    <text evidence="12">The sequence shown here is derived from an EMBL/GenBank/DDBJ whole genome shotgun (WGS) entry which is preliminary data.</text>
</comment>
<evidence type="ECO:0000256" key="3">
    <source>
        <dbReference type="ARBA" id="ARBA00013049"/>
    </source>
</evidence>